<gene>
    <name evidence="5" type="ORF">U27_03220</name>
</gene>
<dbReference type="HOGENOM" id="CLU_060699_1_4_0"/>
<evidence type="ECO:0000259" key="4">
    <source>
        <dbReference type="PROSITE" id="PS51000"/>
    </source>
</evidence>
<evidence type="ECO:0000256" key="2">
    <source>
        <dbReference type="ARBA" id="ARBA00023125"/>
    </source>
</evidence>
<dbReference type="AlphaFoldDB" id="A0A081BVA3"/>
<dbReference type="InterPro" id="IPR001034">
    <property type="entry name" value="DeoR_HTH"/>
</dbReference>
<dbReference type="InterPro" id="IPR014036">
    <property type="entry name" value="DeoR-like_C"/>
</dbReference>
<dbReference type="InterPro" id="IPR036388">
    <property type="entry name" value="WH-like_DNA-bd_sf"/>
</dbReference>
<dbReference type="Pfam" id="PF08220">
    <property type="entry name" value="HTH_DeoR"/>
    <property type="match status" value="1"/>
</dbReference>
<organism evidence="5">
    <name type="scientific">Vecturithrix granuli</name>
    <dbReference type="NCBI Taxonomy" id="1499967"/>
    <lineage>
        <taxon>Bacteria</taxon>
        <taxon>Candidatus Moduliflexota</taxon>
        <taxon>Candidatus Vecturitrichia</taxon>
        <taxon>Candidatus Vecturitrichales</taxon>
        <taxon>Candidatus Vecturitrichaceae</taxon>
        <taxon>Candidatus Vecturithrix</taxon>
    </lineage>
</organism>
<dbReference type="PROSITE" id="PS00894">
    <property type="entry name" value="HTH_DEOR_1"/>
    <property type="match status" value="1"/>
</dbReference>
<reference evidence="5" key="1">
    <citation type="journal article" date="2015" name="PeerJ">
        <title>First genomic representation of candidate bacterial phylum KSB3 points to enhanced environmental sensing as a trigger of wastewater bulking.</title>
        <authorList>
            <person name="Sekiguchi Y."/>
            <person name="Ohashi A."/>
            <person name="Parks D.H."/>
            <person name="Yamauchi T."/>
            <person name="Tyson G.W."/>
            <person name="Hugenholtz P."/>
        </authorList>
    </citation>
    <scope>NUCLEOTIDE SEQUENCE [LARGE SCALE GENOMIC DNA]</scope>
</reference>
<dbReference type="SUPFAM" id="SSF100950">
    <property type="entry name" value="NagB/RpiA/CoA transferase-like"/>
    <property type="match status" value="1"/>
</dbReference>
<evidence type="ECO:0000313" key="6">
    <source>
        <dbReference type="Proteomes" id="UP000030661"/>
    </source>
</evidence>
<dbReference type="InterPro" id="IPR018356">
    <property type="entry name" value="Tscrpt_reg_HTH_DeoR_CS"/>
</dbReference>
<dbReference type="SMART" id="SM01134">
    <property type="entry name" value="DeoRC"/>
    <property type="match status" value="1"/>
</dbReference>
<evidence type="ECO:0000256" key="1">
    <source>
        <dbReference type="ARBA" id="ARBA00023015"/>
    </source>
</evidence>
<dbReference type="PANTHER" id="PTHR30363">
    <property type="entry name" value="HTH-TYPE TRANSCRIPTIONAL REGULATOR SRLR-RELATED"/>
    <property type="match status" value="1"/>
</dbReference>
<keyword evidence="3" id="KW-0804">Transcription</keyword>
<dbReference type="SUPFAM" id="SSF46785">
    <property type="entry name" value="Winged helix' DNA-binding domain"/>
    <property type="match status" value="1"/>
</dbReference>
<dbReference type="Gene3D" id="3.40.50.1360">
    <property type="match status" value="1"/>
</dbReference>
<dbReference type="InterPro" id="IPR050313">
    <property type="entry name" value="Carb_Metab_HTH_regulators"/>
</dbReference>
<dbReference type="EMBL" id="DF820464">
    <property type="protein sequence ID" value="GAK56258.1"/>
    <property type="molecule type" value="Genomic_DNA"/>
</dbReference>
<dbReference type="PANTHER" id="PTHR30363:SF44">
    <property type="entry name" value="AGA OPERON TRANSCRIPTIONAL REPRESSOR-RELATED"/>
    <property type="match status" value="1"/>
</dbReference>
<keyword evidence="6" id="KW-1185">Reference proteome</keyword>
<evidence type="ECO:0000313" key="5">
    <source>
        <dbReference type="EMBL" id="GAK56258.1"/>
    </source>
</evidence>
<dbReference type="GO" id="GO:0003700">
    <property type="term" value="F:DNA-binding transcription factor activity"/>
    <property type="evidence" value="ECO:0007669"/>
    <property type="project" value="InterPro"/>
</dbReference>
<dbReference type="Pfam" id="PF00455">
    <property type="entry name" value="DeoRC"/>
    <property type="match status" value="1"/>
</dbReference>
<dbReference type="SMART" id="SM00420">
    <property type="entry name" value="HTH_DEOR"/>
    <property type="match status" value="1"/>
</dbReference>
<accession>A0A081BVA3</accession>
<evidence type="ECO:0000256" key="3">
    <source>
        <dbReference type="ARBA" id="ARBA00023163"/>
    </source>
</evidence>
<sequence length="276" mass="29809">MSSPGINNTPALTEKSQNDIPAVRRAKITDLVKRQGIVRVDELGDLFGVSVITIRRDLDLLEKKGLVERTHGGALITDHFSSEAAYFDKRHANIAIKQAIGEKAVALVDEGDTLLINSGTTTAEVIKAIQFKKNVRVVTNNVAATRDLHPETSLDVIFTGGAYRSNTCCVVGEFAELVLVNVNASKAILGVDGLSFKNGLTSPNYQEALISRKMIQCTQGPVIIVADHSKIGKIAHFSIAPLDRIAMVITDTGVAENVLREFENLGITLHLVDVKS</sequence>
<dbReference type="InterPro" id="IPR036390">
    <property type="entry name" value="WH_DNA-bd_sf"/>
</dbReference>
<dbReference type="PROSITE" id="PS51000">
    <property type="entry name" value="HTH_DEOR_2"/>
    <property type="match status" value="1"/>
</dbReference>
<feature type="domain" description="HTH deoR-type" evidence="4">
    <location>
        <begin position="21"/>
        <end position="76"/>
    </location>
</feature>
<name>A0A081BVA3_VECG1</name>
<dbReference type="PRINTS" id="PR00037">
    <property type="entry name" value="HTHLACR"/>
</dbReference>
<dbReference type="Gene3D" id="1.10.10.10">
    <property type="entry name" value="Winged helix-like DNA-binding domain superfamily/Winged helix DNA-binding domain"/>
    <property type="match status" value="1"/>
</dbReference>
<proteinExistence type="predicted"/>
<dbReference type="GO" id="GO:0003677">
    <property type="term" value="F:DNA binding"/>
    <property type="evidence" value="ECO:0007669"/>
    <property type="project" value="UniProtKB-KW"/>
</dbReference>
<dbReference type="STRING" id="1499967.U27_03220"/>
<protein>
    <submittedName>
        <fullName evidence="5">Transcriptional regulator, DeoR family</fullName>
    </submittedName>
</protein>
<dbReference type="eggNOG" id="COG1349">
    <property type="taxonomic scope" value="Bacteria"/>
</dbReference>
<keyword evidence="1" id="KW-0805">Transcription regulation</keyword>
<dbReference type="InterPro" id="IPR037171">
    <property type="entry name" value="NagB/RpiA_transferase-like"/>
</dbReference>
<dbReference type="Proteomes" id="UP000030661">
    <property type="component" value="Unassembled WGS sequence"/>
</dbReference>
<keyword evidence="2" id="KW-0238">DNA-binding</keyword>